<dbReference type="SUPFAM" id="SSF54593">
    <property type="entry name" value="Glyoxalase/Bleomycin resistance protein/Dihydroxybiphenyl dioxygenase"/>
    <property type="match status" value="1"/>
</dbReference>
<evidence type="ECO:0000256" key="1">
    <source>
        <dbReference type="SAM" id="MobiDB-lite"/>
    </source>
</evidence>
<evidence type="ECO:0000259" key="2">
    <source>
        <dbReference type="Pfam" id="PF00903"/>
    </source>
</evidence>
<name>A0A8H5UT65_GIBSU</name>
<dbReference type="GeneID" id="59321718"/>
<feature type="domain" description="Glyoxalase/fosfomycin resistance/dioxygenase" evidence="2">
    <location>
        <begin position="108"/>
        <end position="161"/>
    </location>
</feature>
<sequence>MESYTKPRPSLTLSSSAMDLDTDRRTPSPVPSLGYDALNTPTAEMLTPPAFASTFSLPMNATKNLSLGASASPRIANDNDLLPSSLPQTETCGSERPDMSCMGGTADFLLLYCFDLDRAVNFYSRCFGWKFFGDVNAQQSDDPYMRQWGSSHFDVQPMNFFNSSQSGGSRITGALMQVRVTGDSRAQLEYKRQIAMARGVTPACHIRVADLSIAETLIENNYGEIKQLRYGVRQCIMDIGEFVDPEGNLIGLVSLHPENATTAMQCGLLSS</sequence>
<dbReference type="EMBL" id="JAAOAV010000118">
    <property type="protein sequence ID" value="KAF5597303.1"/>
    <property type="molecule type" value="Genomic_DNA"/>
</dbReference>
<dbReference type="RefSeq" id="XP_036535963.1">
    <property type="nucleotide sequence ID" value="XM_036687000.1"/>
</dbReference>
<organism evidence="3 4">
    <name type="scientific">Gibberella subglutinans</name>
    <name type="common">Fusarium subglutinans</name>
    <dbReference type="NCBI Taxonomy" id="42677"/>
    <lineage>
        <taxon>Eukaryota</taxon>
        <taxon>Fungi</taxon>
        <taxon>Dikarya</taxon>
        <taxon>Ascomycota</taxon>
        <taxon>Pezizomycotina</taxon>
        <taxon>Sordariomycetes</taxon>
        <taxon>Hypocreomycetidae</taxon>
        <taxon>Hypocreales</taxon>
        <taxon>Nectriaceae</taxon>
        <taxon>Fusarium</taxon>
        <taxon>Fusarium fujikuroi species complex</taxon>
    </lineage>
</organism>
<gene>
    <name evidence="3" type="ORF">FSUBG_8579</name>
</gene>
<comment type="caution">
    <text evidence="3">The sequence shown here is derived from an EMBL/GenBank/DDBJ whole genome shotgun (WGS) entry which is preliminary data.</text>
</comment>
<dbReference type="Gene3D" id="3.10.180.10">
    <property type="entry name" value="2,3-Dihydroxybiphenyl 1,2-Dioxygenase, domain 1"/>
    <property type="match status" value="1"/>
</dbReference>
<dbReference type="OrthoDB" id="4978182at2759"/>
<reference evidence="3 4" key="1">
    <citation type="submission" date="2020-05" db="EMBL/GenBank/DDBJ databases">
        <title>Identification and distribution of gene clusters putatively required for synthesis of sphingolipid metabolism inhibitors in phylogenetically diverse species of the filamentous fungus Fusarium.</title>
        <authorList>
            <person name="Kim H.-S."/>
            <person name="Busman M."/>
            <person name="Brown D.W."/>
            <person name="Divon H."/>
            <person name="Uhlig S."/>
            <person name="Proctor R.H."/>
        </authorList>
    </citation>
    <scope>NUCLEOTIDE SEQUENCE [LARGE SCALE GENOMIC DNA]</scope>
    <source>
        <strain evidence="3 4">NRRL 66333</strain>
    </source>
</reference>
<feature type="region of interest" description="Disordered" evidence="1">
    <location>
        <begin position="1"/>
        <end position="34"/>
    </location>
</feature>
<dbReference type="Pfam" id="PF00903">
    <property type="entry name" value="Glyoxalase"/>
    <property type="match status" value="1"/>
</dbReference>
<evidence type="ECO:0000313" key="3">
    <source>
        <dbReference type="EMBL" id="KAF5597303.1"/>
    </source>
</evidence>
<dbReference type="InterPro" id="IPR029068">
    <property type="entry name" value="Glyas_Bleomycin-R_OHBP_Dase"/>
</dbReference>
<accession>A0A8H5UT65</accession>
<protein>
    <recommendedName>
        <fullName evidence="2">Glyoxalase/fosfomycin resistance/dioxygenase domain-containing protein</fullName>
    </recommendedName>
</protein>
<dbReference type="Proteomes" id="UP000547976">
    <property type="component" value="Unassembled WGS sequence"/>
</dbReference>
<keyword evidence="4" id="KW-1185">Reference proteome</keyword>
<proteinExistence type="predicted"/>
<dbReference type="InterPro" id="IPR004360">
    <property type="entry name" value="Glyas_Fos-R_dOase_dom"/>
</dbReference>
<evidence type="ECO:0000313" key="4">
    <source>
        <dbReference type="Proteomes" id="UP000547976"/>
    </source>
</evidence>
<dbReference type="AlphaFoldDB" id="A0A8H5UT65"/>